<dbReference type="Proteomes" id="UP000434957">
    <property type="component" value="Unassembled WGS sequence"/>
</dbReference>
<gene>
    <name evidence="7" type="ORF">PR001_g30283</name>
    <name evidence="6" type="ORF">PR002_g30186</name>
    <name evidence="8" type="ORF">PR003_g31013</name>
</gene>
<sequence length="85" mass="9163">MQFGFFLLVAAAVLLVGSDIVSASIDADTRLSKTSSNLLTSADAVSVHGKVGRFLRTSLVSADVAWESMRGRKEIRKVILIQLKV</sequence>
<evidence type="ECO:0000313" key="7">
    <source>
        <dbReference type="EMBL" id="KAE8960739.1"/>
    </source>
</evidence>
<organism evidence="8 10">
    <name type="scientific">Phytophthora rubi</name>
    <dbReference type="NCBI Taxonomy" id="129364"/>
    <lineage>
        <taxon>Eukaryota</taxon>
        <taxon>Sar</taxon>
        <taxon>Stramenopiles</taxon>
        <taxon>Oomycota</taxon>
        <taxon>Peronosporomycetes</taxon>
        <taxon>Peronosporales</taxon>
        <taxon>Peronosporaceae</taxon>
        <taxon>Phytophthora</taxon>
    </lineage>
</organism>
<feature type="signal peptide" evidence="5">
    <location>
        <begin position="1"/>
        <end position="23"/>
    </location>
</feature>
<evidence type="ECO:0000313" key="9">
    <source>
        <dbReference type="Proteomes" id="UP000429607"/>
    </source>
</evidence>
<evidence type="ECO:0000313" key="6">
    <source>
        <dbReference type="EMBL" id="KAE8960526.1"/>
    </source>
</evidence>
<comment type="domain">
    <text evidence="5">The RxLR-dEER motif acts to carry the protein into the host cell cytoplasm through binding to cell surface phosphatidylinositol-3-phosphate.</text>
</comment>
<dbReference type="OrthoDB" id="10322564at2759"/>
<evidence type="ECO:0000256" key="2">
    <source>
        <dbReference type="ARBA" id="ARBA00010400"/>
    </source>
</evidence>
<keyword evidence="10" id="KW-1185">Reference proteome</keyword>
<evidence type="ECO:0000256" key="1">
    <source>
        <dbReference type="ARBA" id="ARBA00004613"/>
    </source>
</evidence>
<evidence type="ECO:0000256" key="5">
    <source>
        <dbReference type="RuleBase" id="RU367124"/>
    </source>
</evidence>
<evidence type="ECO:0000256" key="3">
    <source>
        <dbReference type="ARBA" id="ARBA00022525"/>
    </source>
</evidence>
<name>A0A6A4BD50_9STRA</name>
<dbReference type="AlphaFoldDB" id="A0A6A4BD50"/>
<dbReference type="InterPro" id="IPR031825">
    <property type="entry name" value="RXLR"/>
</dbReference>
<comment type="function">
    <text evidence="5">Effector that suppresses plant defense responses during pathogen infection.</text>
</comment>
<dbReference type="EMBL" id="QXFV01006687">
    <property type="protein sequence ID" value="KAE8960739.1"/>
    <property type="molecule type" value="Genomic_DNA"/>
</dbReference>
<keyword evidence="4 5" id="KW-0732">Signal</keyword>
<evidence type="ECO:0000313" key="8">
    <source>
        <dbReference type="EMBL" id="KAE9269868.1"/>
    </source>
</evidence>
<dbReference type="Pfam" id="PF16810">
    <property type="entry name" value="RXLR"/>
    <property type="match status" value="1"/>
</dbReference>
<evidence type="ECO:0000313" key="11">
    <source>
        <dbReference type="Proteomes" id="UP000435112"/>
    </source>
</evidence>
<comment type="caution">
    <text evidence="8">The sequence shown here is derived from an EMBL/GenBank/DDBJ whole genome shotgun (WGS) entry which is preliminary data.</text>
</comment>
<comment type="subcellular location">
    <subcellularLocation>
        <location evidence="1 5">Secreted</location>
    </subcellularLocation>
</comment>
<protein>
    <recommendedName>
        <fullName evidence="5">RxLR effector protein</fullName>
    </recommendedName>
</protein>
<reference evidence="8 10" key="1">
    <citation type="submission" date="2018-08" db="EMBL/GenBank/DDBJ databases">
        <title>Genomic investigation of the strawberry pathogen Phytophthora fragariae indicates pathogenicity is determined by transcriptional variation in three key races.</title>
        <authorList>
            <person name="Adams T.M."/>
            <person name="Armitage A.D."/>
            <person name="Sobczyk M.K."/>
            <person name="Bates H.J."/>
            <person name="Dunwell J.M."/>
            <person name="Nellist C.F."/>
            <person name="Harrison R.J."/>
        </authorList>
    </citation>
    <scope>NUCLEOTIDE SEQUENCE [LARGE SCALE GENOMIC DNA]</scope>
    <source>
        <strain evidence="7 9">SCRP249</strain>
        <strain evidence="6 11">SCRP324</strain>
        <strain evidence="8 10">SCRP333</strain>
    </source>
</reference>
<dbReference type="Proteomes" id="UP000435112">
    <property type="component" value="Unassembled WGS sequence"/>
</dbReference>
<dbReference type="EMBL" id="QXFU01006619">
    <property type="protein sequence ID" value="KAE8960526.1"/>
    <property type="molecule type" value="Genomic_DNA"/>
</dbReference>
<evidence type="ECO:0000256" key="4">
    <source>
        <dbReference type="ARBA" id="ARBA00022729"/>
    </source>
</evidence>
<comment type="similarity">
    <text evidence="2 5">Belongs to the RxLR effector family.</text>
</comment>
<evidence type="ECO:0000313" key="10">
    <source>
        <dbReference type="Proteomes" id="UP000434957"/>
    </source>
</evidence>
<feature type="chain" id="PRO_5044948128" description="RxLR effector protein" evidence="5">
    <location>
        <begin position="24"/>
        <end position="85"/>
    </location>
</feature>
<dbReference type="EMBL" id="QXFT01006170">
    <property type="protein sequence ID" value="KAE9269868.1"/>
    <property type="molecule type" value="Genomic_DNA"/>
</dbReference>
<dbReference type="Proteomes" id="UP000429607">
    <property type="component" value="Unassembled WGS sequence"/>
</dbReference>
<proteinExistence type="inferred from homology"/>
<accession>A0A6A4BD50</accession>
<keyword evidence="3 5" id="KW-0964">Secreted</keyword>